<protein>
    <submittedName>
        <fullName evidence="2">Uncharacterized protein</fullName>
    </submittedName>
</protein>
<feature type="region of interest" description="Disordered" evidence="1">
    <location>
        <begin position="1"/>
        <end position="73"/>
    </location>
</feature>
<evidence type="ECO:0000313" key="3">
    <source>
        <dbReference type="Proteomes" id="UP000010552"/>
    </source>
</evidence>
<proteinExistence type="predicted"/>
<feature type="compositionally biased region" description="Gly residues" evidence="1">
    <location>
        <begin position="12"/>
        <end position="26"/>
    </location>
</feature>
<dbReference type="STRING" id="9402.L5JQI0"/>
<accession>L5JQI0</accession>
<feature type="compositionally biased region" description="Gly residues" evidence="1">
    <location>
        <begin position="41"/>
        <end position="56"/>
    </location>
</feature>
<reference evidence="3" key="1">
    <citation type="journal article" date="2013" name="Science">
        <title>Comparative analysis of bat genomes provides insight into the evolution of flight and immunity.</title>
        <authorList>
            <person name="Zhang G."/>
            <person name="Cowled C."/>
            <person name="Shi Z."/>
            <person name="Huang Z."/>
            <person name="Bishop-Lilly K.A."/>
            <person name="Fang X."/>
            <person name="Wynne J.W."/>
            <person name="Xiong Z."/>
            <person name="Baker M.L."/>
            <person name="Zhao W."/>
            <person name="Tachedjian M."/>
            <person name="Zhu Y."/>
            <person name="Zhou P."/>
            <person name="Jiang X."/>
            <person name="Ng J."/>
            <person name="Yang L."/>
            <person name="Wu L."/>
            <person name="Xiao J."/>
            <person name="Feng Y."/>
            <person name="Chen Y."/>
            <person name="Sun X."/>
            <person name="Zhang Y."/>
            <person name="Marsh G.A."/>
            <person name="Crameri G."/>
            <person name="Broder C.C."/>
            <person name="Frey K.G."/>
            <person name="Wang L.F."/>
            <person name="Wang J."/>
        </authorList>
    </citation>
    <scope>NUCLEOTIDE SEQUENCE [LARGE SCALE GENOMIC DNA]</scope>
</reference>
<evidence type="ECO:0000313" key="2">
    <source>
        <dbReference type="EMBL" id="ELK01011.1"/>
    </source>
</evidence>
<feature type="compositionally biased region" description="Low complexity" evidence="1">
    <location>
        <begin position="1"/>
        <end position="11"/>
    </location>
</feature>
<name>L5JQI0_PTEAL</name>
<dbReference type="InParanoid" id="L5JQI0"/>
<keyword evidence="3" id="KW-1185">Reference proteome</keyword>
<organism evidence="2 3">
    <name type="scientific">Pteropus alecto</name>
    <name type="common">Black flying fox</name>
    <dbReference type="NCBI Taxonomy" id="9402"/>
    <lineage>
        <taxon>Eukaryota</taxon>
        <taxon>Metazoa</taxon>
        <taxon>Chordata</taxon>
        <taxon>Craniata</taxon>
        <taxon>Vertebrata</taxon>
        <taxon>Euteleostomi</taxon>
        <taxon>Mammalia</taxon>
        <taxon>Eutheria</taxon>
        <taxon>Laurasiatheria</taxon>
        <taxon>Chiroptera</taxon>
        <taxon>Yinpterochiroptera</taxon>
        <taxon>Pteropodoidea</taxon>
        <taxon>Pteropodidae</taxon>
        <taxon>Pteropodinae</taxon>
        <taxon>Pteropus</taxon>
    </lineage>
</organism>
<dbReference type="Proteomes" id="UP000010552">
    <property type="component" value="Unassembled WGS sequence"/>
</dbReference>
<dbReference type="AlphaFoldDB" id="L5JQI0"/>
<dbReference type="EMBL" id="KB031154">
    <property type="protein sequence ID" value="ELK01011.1"/>
    <property type="molecule type" value="Genomic_DNA"/>
</dbReference>
<evidence type="ECO:0000256" key="1">
    <source>
        <dbReference type="SAM" id="MobiDB-lite"/>
    </source>
</evidence>
<sequence>MASTSSSQRGQSGSGNFGSGRRGGFGANDNFGHRGNFSSQGGFGGSRAGGEYGGSGDVYNGFGNDGSNPEGGGSYMILAITTINFQILDSRKEETLEAEALASKVVEGNMLPNHETKSAIAVPAEVVATAVAEGLNYYQETKLSRRREPEK</sequence>
<gene>
    <name evidence="2" type="ORF">PAL_GLEAN10013671</name>
</gene>